<dbReference type="AlphaFoldDB" id="A0A0C3ADD1"/>
<accession>A0A0C3ADD1</accession>
<evidence type="ECO:0000313" key="3">
    <source>
        <dbReference type="Proteomes" id="UP000053989"/>
    </source>
</evidence>
<dbReference type="Proteomes" id="UP000053989">
    <property type="component" value="Unassembled WGS sequence"/>
</dbReference>
<evidence type="ECO:0000256" key="1">
    <source>
        <dbReference type="SAM" id="MobiDB-lite"/>
    </source>
</evidence>
<name>A0A0C3ADD1_9AGAM</name>
<sequence>MLATNTSAVDVEDFHEDLVIDEVSPSEDERFAESVIRGHSAPDEHPNPAGLASQHALVSAATQRDAEDVVAQYRQRNHAPRLPENAQLFAVRRQQTSPNSQSLLSAGEVNREGSVANNLDIADLLQATRCGFGHVKCPS</sequence>
<evidence type="ECO:0000313" key="2">
    <source>
        <dbReference type="EMBL" id="KIM62947.1"/>
    </source>
</evidence>
<dbReference type="InParanoid" id="A0A0C3ADD1"/>
<reference evidence="3" key="2">
    <citation type="submission" date="2015-01" db="EMBL/GenBank/DDBJ databases">
        <title>Evolutionary Origins and Diversification of the Mycorrhizal Mutualists.</title>
        <authorList>
            <consortium name="DOE Joint Genome Institute"/>
            <consortium name="Mycorrhizal Genomics Consortium"/>
            <person name="Kohler A."/>
            <person name="Kuo A."/>
            <person name="Nagy L.G."/>
            <person name="Floudas D."/>
            <person name="Copeland A."/>
            <person name="Barry K.W."/>
            <person name="Cichocki N."/>
            <person name="Veneault-Fourrey C."/>
            <person name="LaButti K."/>
            <person name="Lindquist E.A."/>
            <person name="Lipzen A."/>
            <person name="Lundell T."/>
            <person name="Morin E."/>
            <person name="Murat C."/>
            <person name="Riley R."/>
            <person name="Ohm R."/>
            <person name="Sun H."/>
            <person name="Tunlid A."/>
            <person name="Henrissat B."/>
            <person name="Grigoriev I.V."/>
            <person name="Hibbett D.S."/>
            <person name="Martin F."/>
        </authorList>
    </citation>
    <scope>NUCLEOTIDE SEQUENCE [LARGE SCALE GENOMIC DNA]</scope>
    <source>
        <strain evidence="3">Foug A</strain>
    </source>
</reference>
<dbReference type="HOGENOM" id="CLU_1846292_0_0_1"/>
<proteinExistence type="predicted"/>
<gene>
    <name evidence="2" type="ORF">SCLCIDRAFT_24737</name>
</gene>
<keyword evidence="3" id="KW-1185">Reference proteome</keyword>
<reference evidence="2 3" key="1">
    <citation type="submission" date="2014-04" db="EMBL/GenBank/DDBJ databases">
        <authorList>
            <consortium name="DOE Joint Genome Institute"/>
            <person name="Kuo A."/>
            <person name="Kohler A."/>
            <person name="Nagy L.G."/>
            <person name="Floudas D."/>
            <person name="Copeland A."/>
            <person name="Barry K.W."/>
            <person name="Cichocki N."/>
            <person name="Veneault-Fourrey C."/>
            <person name="LaButti K."/>
            <person name="Lindquist E.A."/>
            <person name="Lipzen A."/>
            <person name="Lundell T."/>
            <person name="Morin E."/>
            <person name="Murat C."/>
            <person name="Sun H."/>
            <person name="Tunlid A."/>
            <person name="Henrissat B."/>
            <person name="Grigoriev I.V."/>
            <person name="Hibbett D.S."/>
            <person name="Martin F."/>
            <person name="Nordberg H.P."/>
            <person name="Cantor M.N."/>
            <person name="Hua S.X."/>
        </authorList>
    </citation>
    <scope>NUCLEOTIDE SEQUENCE [LARGE SCALE GENOMIC DNA]</scope>
    <source>
        <strain evidence="2 3">Foug A</strain>
    </source>
</reference>
<protein>
    <submittedName>
        <fullName evidence="2">Uncharacterized protein</fullName>
    </submittedName>
</protein>
<dbReference type="EMBL" id="KN822039">
    <property type="protein sequence ID" value="KIM62947.1"/>
    <property type="molecule type" value="Genomic_DNA"/>
</dbReference>
<feature type="region of interest" description="Disordered" evidence="1">
    <location>
        <begin position="23"/>
        <end position="53"/>
    </location>
</feature>
<organism evidence="2 3">
    <name type="scientific">Scleroderma citrinum Foug A</name>
    <dbReference type="NCBI Taxonomy" id="1036808"/>
    <lineage>
        <taxon>Eukaryota</taxon>
        <taxon>Fungi</taxon>
        <taxon>Dikarya</taxon>
        <taxon>Basidiomycota</taxon>
        <taxon>Agaricomycotina</taxon>
        <taxon>Agaricomycetes</taxon>
        <taxon>Agaricomycetidae</taxon>
        <taxon>Boletales</taxon>
        <taxon>Sclerodermatineae</taxon>
        <taxon>Sclerodermataceae</taxon>
        <taxon>Scleroderma</taxon>
    </lineage>
</organism>